<gene>
    <name evidence="1" type="ORF">KHLLAP_LOCUS6187</name>
</gene>
<protein>
    <submittedName>
        <fullName evidence="1">Uu.00g131130.m01.CDS01</fullName>
    </submittedName>
</protein>
<organism evidence="1 2">
    <name type="scientific">Anthostomella pinea</name>
    <dbReference type="NCBI Taxonomy" id="933095"/>
    <lineage>
        <taxon>Eukaryota</taxon>
        <taxon>Fungi</taxon>
        <taxon>Dikarya</taxon>
        <taxon>Ascomycota</taxon>
        <taxon>Pezizomycotina</taxon>
        <taxon>Sordariomycetes</taxon>
        <taxon>Xylariomycetidae</taxon>
        <taxon>Xylariales</taxon>
        <taxon>Xylariaceae</taxon>
        <taxon>Anthostomella</taxon>
    </lineage>
</organism>
<accession>A0AAI8VIS9</accession>
<keyword evidence="2" id="KW-1185">Reference proteome</keyword>
<dbReference type="AlphaFoldDB" id="A0AAI8VIS9"/>
<evidence type="ECO:0000313" key="1">
    <source>
        <dbReference type="EMBL" id="CAJ2505719.1"/>
    </source>
</evidence>
<name>A0AAI8VIS9_9PEZI</name>
<dbReference type="Proteomes" id="UP001295740">
    <property type="component" value="Unassembled WGS sequence"/>
</dbReference>
<sequence>MKSKSETPADAQYARKDNLEMSRPTLHRLNILDLPNELLVDIFEILESAKNRAWRPKRRLHDSPDIRHVRLTCRRFCNTSSHLLVSHVRVDLSVASLARLAEIASHPEIRKGVKVVSVQLSFWDARMANDLARFINHTTRNFPTKVFDILSGAPGSKISSLNISKKVQSHPHPDAVRVGSKSNTYLQEVLRDTHEEYRQLHREQESLLRRNAFERAVASAMARMPKACSLEVDDQDVWLRRDRPKSCGKEPKRIVHRNLIRPIRWAFSSQSGCPPMKLLHTLPIICHEAGVHLKSLSIHVTRPESYAVLSSDQVALAKLSLATQHLEYLYFGEDRGGMHGLTSGHFYGSVAPISNYLTTVASGKNLRRVRLEHGHDLERSVALALVRCLPWQNEPNVYMSRLCVHSSELAEFVNPLDKPMKLHFGRVRLVCGSWADAFDMLRQKRLHWSFDGLSGGEVDDLGGFDGSPPVSVTRNGRLGQAEKYIQGLVTLNPIRVACQTRPWFDDLVTELSLGGCANLLH</sequence>
<reference evidence="1" key="1">
    <citation type="submission" date="2023-10" db="EMBL/GenBank/DDBJ databases">
        <authorList>
            <person name="Hackl T."/>
        </authorList>
    </citation>
    <scope>NUCLEOTIDE SEQUENCE</scope>
</reference>
<evidence type="ECO:0000313" key="2">
    <source>
        <dbReference type="Proteomes" id="UP001295740"/>
    </source>
</evidence>
<proteinExistence type="predicted"/>
<dbReference type="EMBL" id="CAUWAG010000007">
    <property type="protein sequence ID" value="CAJ2505719.1"/>
    <property type="molecule type" value="Genomic_DNA"/>
</dbReference>
<comment type="caution">
    <text evidence="1">The sequence shown here is derived from an EMBL/GenBank/DDBJ whole genome shotgun (WGS) entry which is preliminary data.</text>
</comment>